<evidence type="ECO:0000313" key="3">
    <source>
        <dbReference type="Proteomes" id="UP000770889"/>
    </source>
</evidence>
<proteinExistence type="predicted"/>
<feature type="chain" id="PRO_5037187389" evidence="1">
    <location>
        <begin position="20"/>
        <end position="209"/>
    </location>
</feature>
<sequence>MIRLPAAFLLVLLFTFSLAATANVTPSERIKETVDQVLTVLKDQSLGRHDRRDQVKKIVRKRFDYESMSQVILAANWRTATKPQREQFITLFRELLEQTYFSAIDSYADQTVRMGRERTKGKLANVQTYIVAANKELAVSYKMRFRKDDWYAYDVTVDGVSLVSNYRTSFRNLVKSKGMEGLLAELAQKVASLKAKNKNSEQGQPAAAE</sequence>
<gene>
    <name evidence="2" type="ORF">KME65_18625</name>
</gene>
<protein>
    <submittedName>
        <fullName evidence="2">ABC transporter substrate-binding protein</fullName>
    </submittedName>
</protein>
<name>A0A944QV91_9GAMM</name>
<dbReference type="PANTHER" id="PTHR36573">
    <property type="entry name" value="INTERMEMBRANE PHOSPHOLIPID TRANSPORT SYSTEM BINDING PROTEIN MLAC"/>
    <property type="match status" value="1"/>
</dbReference>
<dbReference type="InterPro" id="IPR008869">
    <property type="entry name" value="MlaC/ttg2D"/>
</dbReference>
<dbReference type="EMBL" id="JAHHGM010000024">
    <property type="protein sequence ID" value="MBT2990977.1"/>
    <property type="molecule type" value="Genomic_DNA"/>
</dbReference>
<dbReference type="Pfam" id="PF05494">
    <property type="entry name" value="MlaC"/>
    <property type="match status" value="1"/>
</dbReference>
<feature type="signal peptide" evidence="1">
    <location>
        <begin position="1"/>
        <end position="19"/>
    </location>
</feature>
<dbReference type="PIRSF" id="PIRSF004649">
    <property type="entry name" value="MlaC"/>
    <property type="match status" value="1"/>
</dbReference>
<dbReference type="Proteomes" id="UP000770889">
    <property type="component" value="Unassembled WGS sequence"/>
</dbReference>
<evidence type="ECO:0000313" key="2">
    <source>
        <dbReference type="EMBL" id="MBT2990977.1"/>
    </source>
</evidence>
<organism evidence="2 3">
    <name type="scientific">Candidatus Thiodiazotropha taylori</name>
    <dbReference type="NCBI Taxonomy" id="2792791"/>
    <lineage>
        <taxon>Bacteria</taxon>
        <taxon>Pseudomonadati</taxon>
        <taxon>Pseudomonadota</taxon>
        <taxon>Gammaproteobacteria</taxon>
        <taxon>Chromatiales</taxon>
        <taxon>Sedimenticolaceae</taxon>
        <taxon>Candidatus Thiodiazotropha</taxon>
    </lineage>
</organism>
<keyword evidence="1" id="KW-0732">Signal</keyword>
<dbReference type="InterPro" id="IPR042245">
    <property type="entry name" value="Tgt2/MlaC_sf"/>
</dbReference>
<reference evidence="2 3" key="1">
    <citation type="submission" date="2021-05" db="EMBL/GenBank/DDBJ databases">
        <title>Genetic and Functional Diversity in Clade A Lucinid endosymbionts from the Bahamas.</title>
        <authorList>
            <person name="Giani N.M."/>
            <person name="Engel A.S."/>
            <person name="Campbell B.J."/>
        </authorList>
    </citation>
    <scope>NUCLEOTIDE SEQUENCE [LARGE SCALE GENOMIC DNA]</scope>
    <source>
        <strain evidence="2">LUC16012Gg_MoonRockCtena</strain>
    </source>
</reference>
<evidence type="ECO:0000256" key="1">
    <source>
        <dbReference type="SAM" id="SignalP"/>
    </source>
</evidence>
<accession>A0A944QV91</accession>
<comment type="caution">
    <text evidence="2">The sequence shown here is derived from an EMBL/GenBank/DDBJ whole genome shotgun (WGS) entry which is preliminary data.</text>
</comment>
<dbReference type="AlphaFoldDB" id="A0A944QV91"/>
<dbReference type="Gene3D" id="3.10.450.710">
    <property type="entry name" value="Tgt2/MlaC"/>
    <property type="match status" value="1"/>
</dbReference>
<dbReference type="PANTHER" id="PTHR36573:SF1">
    <property type="entry name" value="INTERMEMBRANE PHOSPHOLIPID TRANSPORT SYSTEM BINDING PROTEIN MLAC"/>
    <property type="match status" value="1"/>
</dbReference>